<feature type="compositionally biased region" description="Polar residues" evidence="1">
    <location>
        <begin position="42"/>
        <end position="54"/>
    </location>
</feature>
<evidence type="ECO:0000313" key="3">
    <source>
        <dbReference type="Proteomes" id="UP001439008"/>
    </source>
</evidence>
<dbReference type="EMBL" id="JBDODL010002457">
    <property type="protein sequence ID" value="MES1922243.1"/>
    <property type="molecule type" value="Genomic_DNA"/>
</dbReference>
<proteinExistence type="predicted"/>
<comment type="caution">
    <text evidence="2">The sequence shown here is derived from an EMBL/GenBank/DDBJ whole genome shotgun (WGS) entry which is preliminary data.</text>
</comment>
<keyword evidence="3" id="KW-1185">Reference proteome</keyword>
<sequence length="240" mass="26885">MSQEESATITETENITKTSPETENVPKETKNEQIEQTDQNKSEPQSENQTSTKNDVQENQQENQTEEQKKDVFEQTPLNSNFPGEPNFFPQMGEMFGEPGAIPEMQQQNIPNYAFAEGNENTSLFPGSFGQNFQGQIPQTDENFSYGVGSPQMGEAGANIDMMAAANPQMYQDMAQVIPRGEFSSVSQPDSKLCPARLSQEELQRELGARGLVYSEDDQVANIARLVNYLVDREYVFDLN</sequence>
<accession>A0ABV2ARE6</accession>
<protein>
    <submittedName>
        <fullName evidence="2">Uncharacterized protein</fullName>
    </submittedName>
</protein>
<feature type="region of interest" description="Disordered" evidence="1">
    <location>
        <begin position="1"/>
        <end position="87"/>
    </location>
</feature>
<reference evidence="2 3" key="1">
    <citation type="journal article" date="2024" name="BMC Biol.">
        <title>Comparative genomics of Ascetosporea gives new insight into the evolutionary basis for animal parasitism in Rhizaria.</title>
        <authorList>
            <person name="Hiltunen Thoren M."/>
            <person name="Onut-Brannstrom I."/>
            <person name="Alfjorden A."/>
            <person name="Peckova H."/>
            <person name="Swords F."/>
            <person name="Hooper C."/>
            <person name="Holzer A.S."/>
            <person name="Bass D."/>
            <person name="Burki F."/>
        </authorList>
    </citation>
    <scope>NUCLEOTIDE SEQUENCE [LARGE SCALE GENOMIC DNA]</scope>
    <source>
        <strain evidence="2">20-A016</strain>
    </source>
</reference>
<evidence type="ECO:0000313" key="2">
    <source>
        <dbReference type="EMBL" id="MES1922243.1"/>
    </source>
</evidence>
<dbReference type="Proteomes" id="UP001439008">
    <property type="component" value="Unassembled WGS sequence"/>
</dbReference>
<evidence type="ECO:0000256" key="1">
    <source>
        <dbReference type="SAM" id="MobiDB-lite"/>
    </source>
</evidence>
<feature type="compositionally biased region" description="Basic and acidic residues" evidence="1">
    <location>
        <begin position="24"/>
        <end position="41"/>
    </location>
</feature>
<feature type="compositionally biased region" description="Polar residues" evidence="1">
    <location>
        <begin position="1"/>
        <end position="22"/>
    </location>
</feature>
<organism evidence="2 3">
    <name type="scientific">Bonamia ostreae</name>
    <dbReference type="NCBI Taxonomy" id="126728"/>
    <lineage>
        <taxon>Eukaryota</taxon>
        <taxon>Sar</taxon>
        <taxon>Rhizaria</taxon>
        <taxon>Endomyxa</taxon>
        <taxon>Ascetosporea</taxon>
        <taxon>Haplosporida</taxon>
        <taxon>Bonamia</taxon>
    </lineage>
</organism>
<gene>
    <name evidence="2" type="ORF">MHBO_003750</name>
</gene>
<name>A0ABV2ARE6_9EUKA</name>